<dbReference type="OrthoDB" id="2594680at2"/>
<sequence length="90" mass="10353">MRLDYGKEKMQEVEVRGIRCEFNDMRIDRNTVPEGKFQYEVAGDDDSGGDPARIQKGVMVNFYGTLISDEELPLGEQGILWVEDGDFRYL</sequence>
<dbReference type="STRING" id="39482.ERS852491_00241"/>
<dbReference type="RefSeq" id="WP_055150160.1">
    <property type="nucleotide sequence ID" value="NZ_CYZU01000002.1"/>
</dbReference>
<accession>A0A173YYB8</accession>
<evidence type="ECO:0000259" key="1">
    <source>
        <dbReference type="Pfam" id="PF18843"/>
    </source>
</evidence>
<dbReference type="AlphaFoldDB" id="A0A173YYB8"/>
<evidence type="ECO:0000313" key="2">
    <source>
        <dbReference type="EMBL" id="CUN69222.1"/>
    </source>
</evidence>
<organism evidence="2 3">
    <name type="scientific">Faecalicatena contorta</name>
    <dbReference type="NCBI Taxonomy" id="39482"/>
    <lineage>
        <taxon>Bacteria</taxon>
        <taxon>Bacillati</taxon>
        <taxon>Bacillota</taxon>
        <taxon>Clostridia</taxon>
        <taxon>Lachnospirales</taxon>
        <taxon>Lachnospiraceae</taxon>
        <taxon>Faecalicatena</taxon>
    </lineage>
</organism>
<dbReference type="EMBL" id="CYZU01000002">
    <property type="protein sequence ID" value="CUN69222.1"/>
    <property type="molecule type" value="Genomic_DNA"/>
</dbReference>
<reference evidence="2 3" key="1">
    <citation type="submission" date="2015-09" db="EMBL/GenBank/DDBJ databases">
        <authorList>
            <consortium name="Pathogen Informatics"/>
        </authorList>
    </citation>
    <scope>NUCLEOTIDE SEQUENCE [LARGE SCALE GENOMIC DNA]</scope>
    <source>
        <strain evidence="2 3">2789STDY5834876</strain>
    </source>
</reference>
<proteinExistence type="predicted"/>
<dbReference type="Proteomes" id="UP000095544">
    <property type="component" value="Unassembled WGS sequence"/>
</dbReference>
<dbReference type="InterPro" id="IPR040809">
    <property type="entry name" value="LPD28"/>
</dbReference>
<protein>
    <recommendedName>
        <fullName evidence="1">Large polyvalent protein associated domain-containing protein</fullName>
    </recommendedName>
</protein>
<name>A0A173YYB8_9FIRM</name>
<dbReference type="Pfam" id="PF18843">
    <property type="entry name" value="LPD28"/>
    <property type="match status" value="1"/>
</dbReference>
<evidence type="ECO:0000313" key="3">
    <source>
        <dbReference type="Proteomes" id="UP000095544"/>
    </source>
</evidence>
<feature type="domain" description="Large polyvalent protein associated" evidence="1">
    <location>
        <begin position="7"/>
        <end position="89"/>
    </location>
</feature>
<gene>
    <name evidence="2" type="ORF">ERS852491_00241</name>
</gene>